<feature type="domain" description="Endonuclease/exonuclease/phosphatase" evidence="1">
    <location>
        <begin position="170"/>
        <end position="412"/>
    </location>
</feature>
<dbReference type="Pfam" id="PF03372">
    <property type="entry name" value="Exo_endo_phos"/>
    <property type="match status" value="1"/>
</dbReference>
<organism evidence="2 3">
    <name type="scientific">Mytilus edulis</name>
    <name type="common">Blue mussel</name>
    <dbReference type="NCBI Taxonomy" id="6550"/>
    <lineage>
        <taxon>Eukaryota</taxon>
        <taxon>Metazoa</taxon>
        <taxon>Spiralia</taxon>
        <taxon>Lophotrochozoa</taxon>
        <taxon>Mollusca</taxon>
        <taxon>Bivalvia</taxon>
        <taxon>Autobranchia</taxon>
        <taxon>Pteriomorphia</taxon>
        <taxon>Mytilida</taxon>
        <taxon>Mytiloidea</taxon>
        <taxon>Mytilidae</taxon>
        <taxon>Mytilinae</taxon>
        <taxon>Mytilus</taxon>
    </lineage>
</organism>
<proteinExistence type="predicted"/>
<dbReference type="EMBL" id="CAJPWZ010000716">
    <property type="protein sequence ID" value="CAG2199208.1"/>
    <property type="molecule type" value="Genomic_DNA"/>
</dbReference>
<evidence type="ECO:0000259" key="1">
    <source>
        <dbReference type="Pfam" id="PF03372"/>
    </source>
</evidence>
<protein>
    <recommendedName>
        <fullName evidence="1">Endonuclease/exonuclease/phosphatase domain-containing protein</fullName>
    </recommendedName>
</protein>
<dbReference type="Gene3D" id="3.60.10.10">
    <property type="entry name" value="Endonuclease/exonuclease/phosphatase"/>
    <property type="match status" value="1"/>
</dbReference>
<dbReference type="SUPFAM" id="SSF56219">
    <property type="entry name" value="DNase I-like"/>
    <property type="match status" value="1"/>
</dbReference>
<dbReference type="OrthoDB" id="6155310at2759"/>
<gene>
    <name evidence="2" type="ORF">MEDL_13926</name>
</gene>
<dbReference type="AlphaFoldDB" id="A0A8S3QQM7"/>
<dbReference type="InterPro" id="IPR005135">
    <property type="entry name" value="Endo/exonuclease/phosphatase"/>
</dbReference>
<keyword evidence="3" id="KW-1185">Reference proteome</keyword>
<dbReference type="Proteomes" id="UP000683360">
    <property type="component" value="Unassembled WGS sequence"/>
</dbReference>
<comment type="caution">
    <text evidence="2">The sequence shown here is derived from an EMBL/GenBank/DDBJ whole genome shotgun (WGS) entry which is preliminary data.</text>
</comment>
<accession>A0A8S3QQM7</accession>
<name>A0A8S3QQM7_MYTED</name>
<sequence length="530" mass="60110">MDSAESYKKGGGNSCAVNSCTNNRRKLQMWKKSMCELHNELHNDCPCLIPYKFHLMPSDELTKLEWIKAINRKTLPKHVYVCSNIFLMVRRPKLKLGYDSKVTPGRRKHGRPIAKAQKCSEIIQISVNSSVCDEGRDGIPCINDGNSVENASVSFYNNVKSDINSVIKILSLNVCGIKSKLKAPDLEELCANYDVLCFCESKLDQYDDIEIENFKALPPLNRSNAKCKSGGIIVFVRENIYENVKVLHSSCENVLWFAVNDVLYKNVLFGSVYIPPENSNYSKIDIFDVIEADLIRHTAEKDYNVCLLGDFNARTGIKSDFTLLDGYVCNSVQLEDIVDVVNLENFDVKTSRYNFDKNVNNYGNRLLQLCKNFEILIANGRLGTDKEKGALTCKNCSTVDYCILSPNLFSFVSDFHILPFDHMISDVHNALHIELLCNPIVTCDIENFDKNNIVKPKWDNNNCQLFNDALNADNINDLYERLDSLDVTSVTKDMINDFVVECNDIIIHAATDSNMLKEINVSEKKCRKKT</sequence>
<dbReference type="GO" id="GO:0003824">
    <property type="term" value="F:catalytic activity"/>
    <property type="evidence" value="ECO:0007669"/>
    <property type="project" value="InterPro"/>
</dbReference>
<evidence type="ECO:0000313" key="2">
    <source>
        <dbReference type="EMBL" id="CAG2199208.1"/>
    </source>
</evidence>
<evidence type="ECO:0000313" key="3">
    <source>
        <dbReference type="Proteomes" id="UP000683360"/>
    </source>
</evidence>
<dbReference type="InterPro" id="IPR036691">
    <property type="entry name" value="Endo/exonu/phosph_ase_sf"/>
</dbReference>
<reference evidence="2" key="1">
    <citation type="submission" date="2021-03" db="EMBL/GenBank/DDBJ databases">
        <authorList>
            <person name="Bekaert M."/>
        </authorList>
    </citation>
    <scope>NUCLEOTIDE SEQUENCE</scope>
</reference>